<keyword evidence="6" id="KW-0186">Copper</keyword>
<feature type="domain" description="Superoxide dismutase copper/zinc binding" evidence="8">
    <location>
        <begin position="32"/>
        <end position="165"/>
    </location>
</feature>
<dbReference type="Gene3D" id="2.60.40.200">
    <property type="entry name" value="Superoxide dismutase, copper/zinc binding domain"/>
    <property type="match status" value="2"/>
</dbReference>
<dbReference type="InterPro" id="IPR001424">
    <property type="entry name" value="SOD_Cu_Zn_dom"/>
</dbReference>
<comment type="catalytic activity">
    <reaction evidence="5 6">
        <text>2 superoxide + 2 H(+) = H2O2 + O2</text>
        <dbReference type="Rhea" id="RHEA:20696"/>
        <dbReference type="ChEBI" id="CHEBI:15378"/>
        <dbReference type="ChEBI" id="CHEBI:15379"/>
        <dbReference type="ChEBI" id="CHEBI:16240"/>
        <dbReference type="ChEBI" id="CHEBI:18421"/>
        <dbReference type="EC" id="1.15.1.1"/>
    </reaction>
</comment>
<dbReference type="Pfam" id="PF00080">
    <property type="entry name" value="Sod_Cu"/>
    <property type="match status" value="2"/>
</dbReference>
<dbReference type="Proteomes" id="UP001652700">
    <property type="component" value="Unplaced"/>
</dbReference>
<feature type="chain" id="PRO_5046065289" description="Superoxide dismutase [Cu-Zn]" evidence="7">
    <location>
        <begin position="17"/>
        <end position="391"/>
    </location>
</feature>
<keyword evidence="3" id="KW-0049">Antioxidant</keyword>
<proteinExistence type="inferred from homology"/>
<keyword evidence="2 6" id="KW-0862">Zinc</keyword>
<dbReference type="RefSeq" id="XP_050518478.1">
    <property type="nucleotide sequence ID" value="XM_050662521.1"/>
</dbReference>
<evidence type="ECO:0000256" key="1">
    <source>
        <dbReference type="ARBA" id="ARBA00022723"/>
    </source>
</evidence>
<protein>
    <recommendedName>
        <fullName evidence="6">Superoxide dismutase [Cu-Zn]</fullName>
        <ecNumber evidence="6">1.15.1.1</ecNumber>
    </recommendedName>
</protein>
<evidence type="ECO:0000256" key="7">
    <source>
        <dbReference type="SAM" id="SignalP"/>
    </source>
</evidence>
<dbReference type="EC" id="1.15.1.1" evidence="6"/>
<dbReference type="SUPFAM" id="SSF49329">
    <property type="entry name" value="Cu,Zn superoxide dismutase-like"/>
    <property type="match status" value="2"/>
</dbReference>
<dbReference type="CDD" id="cd00305">
    <property type="entry name" value="Cu-Zn_Superoxide_Dismutase"/>
    <property type="match status" value="2"/>
</dbReference>
<evidence type="ECO:0000256" key="3">
    <source>
        <dbReference type="ARBA" id="ARBA00022862"/>
    </source>
</evidence>
<dbReference type="InterPro" id="IPR018152">
    <property type="entry name" value="SOD_Cu/Zn_BS"/>
</dbReference>
<comment type="cofactor">
    <cofactor evidence="6">
        <name>Cu cation</name>
        <dbReference type="ChEBI" id="CHEBI:23378"/>
    </cofactor>
    <text evidence="6">Binds 1 copper ion per subunit.</text>
</comment>
<evidence type="ECO:0000256" key="4">
    <source>
        <dbReference type="ARBA" id="ARBA00023002"/>
    </source>
</evidence>
<accession>A0ABM5L7R0</accession>
<dbReference type="InterPro" id="IPR024134">
    <property type="entry name" value="SOD_Cu/Zn_/chaperone"/>
</dbReference>
<keyword evidence="1 6" id="KW-0479">Metal-binding</keyword>
<evidence type="ECO:0000259" key="8">
    <source>
        <dbReference type="Pfam" id="PF00080"/>
    </source>
</evidence>
<evidence type="ECO:0000313" key="10">
    <source>
        <dbReference type="Proteomes" id="UP001652700"/>
    </source>
</evidence>
<feature type="domain" description="Superoxide dismutase copper/zinc binding" evidence="8">
    <location>
        <begin position="252"/>
        <end position="386"/>
    </location>
</feature>
<evidence type="ECO:0000256" key="6">
    <source>
        <dbReference type="RuleBase" id="RU000393"/>
    </source>
</evidence>
<dbReference type="PROSITE" id="PS00332">
    <property type="entry name" value="SOD_CU_ZN_2"/>
    <property type="match status" value="2"/>
</dbReference>
<keyword evidence="7" id="KW-0732">Signal</keyword>
<dbReference type="GeneID" id="114346921"/>
<sequence>MFKIALCAAILAIAYAEDGIVYLMDPTGKSGVTGTVRFLKLPSGINVIGDIRGLTPGKHGFHIHQEGNIQPSCLAAGGHFNPFNKQHGGPEDSDRHVGDLGNIEADQNGVAVFDFLDTKISFDGMTSILGRSAVVHEKVDDLGKGGHPDSLKTGNAGGRLACGVVGVVTTQVDSFYTVALLSLALDKNWVCCCVSTVFFILSTRVVVSLSNLLVNNCSKMIKNALFAAILAIAYAKQLGIVYLFDPMKKTGVTGDVRFEQKEDGILVAGLIKGLRPYNRHGLHVHQEGNISPSCLSAGGHFNPTNNSHGGPEDEERHTGDFGNIKADVYGFGQVYFIDKRITFQGNTSIIGRSLVVHTSEDNLGHKTHTDSKITGNAGGRLACGVIGIWNN</sequence>
<keyword evidence="4 6" id="KW-0560">Oxidoreductase</keyword>
<comment type="function">
    <text evidence="6">Destroys radicals which are normally produced within the cells and which are toxic to biological systems.</text>
</comment>
<keyword evidence="10" id="KW-1185">Reference proteome</keyword>
<dbReference type="PRINTS" id="PR00068">
    <property type="entry name" value="CUZNDISMTASE"/>
</dbReference>
<evidence type="ECO:0000313" key="9">
    <source>
        <dbReference type="EnsemblMetazoa" id="XP_050518478.1"/>
    </source>
</evidence>
<feature type="signal peptide" evidence="7">
    <location>
        <begin position="1"/>
        <end position="16"/>
    </location>
</feature>
<organism evidence="9 10">
    <name type="scientific">Diabrotica virgifera virgifera</name>
    <name type="common">western corn rootworm</name>
    <dbReference type="NCBI Taxonomy" id="50390"/>
    <lineage>
        <taxon>Eukaryota</taxon>
        <taxon>Metazoa</taxon>
        <taxon>Ecdysozoa</taxon>
        <taxon>Arthropoda</taxon>
        <taxon>Hexapoda</taxon>
        <taxon>Insecta</taxon>
        <taxon>Pterygota</taxon>
        <taxon>Neoptera</taxon>
        <taxon>Endopterygota</taxon>
        <taxon>Coleoptera</taxon>
        <taxon>Polyphaga</taxon>
        <taxon>Cucujiformia</taxon>
        <taxon>Chrysomeloidea</taxon>
        <taxon>Chrysomelidae</taxon>
        <taxon>Galerucinae</taxon>
        <taxon>Diabroticina</taxon>
        <taxon>Diabroticites</taxon>
        <taxon>Diabrotica</taxon>
    </lineage>
</organism>
<dbReference type="InterPro" id="IPR036423">
    <property type="entry name" value="SOD-like_Cu/Zn_dom_sf"/>
</dbReference>
<name>A0ABM5L7R0_DIAVI</name>
<comment type="cofactor">
    <cofactor evidence="6">
        <name>Zn(2+)</name>
        <dbReference type="ChEBI" id="CHEBI:29105"/>
    </cofactor>
    <text evidence="6">Binds 1 zinc ion per subunit.</text>
</comment>
<reference evidence="9" key="1">
    <citation type="submission" date="2025-05" db="UniProtKB">
        <authorList>
            <consortium name="EnsemblMetazoa"/>
        </authorList>
    </citation>
    <scope>IDENTIFICATION</scope>
</reference>
<dbReference type="PANTHER" id="PTHR10003">
    <property type="entry name" value="SUPEROXIDE DISMUTASE CU-ZN -RELATED"/>
    <property type="match status" value="1"/>
</dbReference>
<dbReference type="EnsemblMetazoa" id="XM_050662521.1">
    <property type="protein sequence ID" value="XP_050518478.1"/>
    <property type="gene ID" value="LOC114346921"/>
</dbReference>
<comment type="similarity">
    <text evidence="6">Belongs to the Cu-Zn superoxide dismutase family.</text>
</comment>
<evidence type="ECO:0000256" key="2">
    <source>
        <dbReference type="ARBA" id="ARBA00022833"/>
    </source>
</evidence>
<evidence type="ECO:0000256" key="5">
    <source>
        <dbReference type="ARBA" id="ARBA00049204"/>
    </source>
</evidence>